<name>U1M252_SEGRC</name>
<dbReference type="Gene3D" id="3.40.50.1820">
    <property type="entry name" value="alpha/beta hydrolase"/>
    <property type="match status" value="1"/>
</dbReference>
<dbReference type="OrthoDB" id="4371333at2"/>
<dbReference type="AlphaFoldDB" id="U1M252"/>
<proteinExistence type="predicted"/>
<dbReference type="STRING" id="679197.HMPREF9336_04304"/>
<evidence type="ECO:0000313" key="1">
    <source>
        <dbReference type="EMBL" id="ERG69160.1"/>
    </source>
</evidence>
<evidence type="ECO:0000313" key="2">
    <source>
        <dbReference type="Proteomes" id="UP000004816"/>
    </source>
</evidence>
<dbReference type="SUPFAM" id="SSF53474">
    <property type="entry name" value="alpha/beta-Hydrolases"/>
    <property type="match status" value="1"/>
</dbReference>
<dbReference type="Proteomes" id="UP000004816">
    <property type="component" value="Unassembled WGS sequence"/>
</dbReference>
<dbReference type="eggNOG" id="COG2267">
    <property type="taxonomic scope" value="Bacteria"/>
</dbReference>
<dbReference type="InterPro" id="IPR029058">
    <property type="entry name" value="AB_hydrolase_fold"/>
</dbReference>
<dbReference type="HOGENOM" id="CLU_1169941_0_0_11"/>
<evidence type="ECO:0008006" key="3">
    <source>
        <dbReference type="Google" id="ProtNLM"/>
    </source>
</evidence>
<accession>U1M252</accession>
<dbReference type="RefSeq" id="WP_021030667.1">
    <property type="nucleotide sequence ID" value="NZ_KI391954.1"/>
</dbReference>
<protein>
    <recommendedName>
        <fullName evidence="3">Alpha/beta hydrolase</fullName>
    </recommendedName>
</protein>
<keyword evidence="2" id="KW-1185">Reference proteome</keyword>
<comment type="caution">
    <text evidence="1">The sequence shown here is derived from an EMBL/GenBank/DDBJ whole genome shotgun (WGS) entry which is preliminary data.</text>
</comment>
<organism evidence="1 2">
    <name type="scientific">Segniliparus rugosus (strain ATCC BAA-974 / DSM 45345 / CCUG 50838 / CIP 108380 / JCM 13579 / CDC 945)</name>
    <dbReference type="NCBI Taxonomy" id="679197"/>
    <lineage>
        <taxon>Bacteria</taxon>
        <taxon>Bacillati</taxon>
        <taxon>Actinomycetota</taxon>
        <taxon>Actinomycetes</taxon>
        <taxon>Mycobacteriales</taxon>
        <taxon>Segniliparaceae</taxon>
        <taxon>Segniliparus</taxon>
    </lineage>
</organism>
<gene>
    <name evidence="1" type="ORF">HMPREF9336_04304</name>
</gene>
<reference evidence="1 2" key="1">
    <citation type="journal article" date="2011" name="Stand. Genomic Sci.">
        <title>High quality draft genome sequence of Segniliparus rugosus CDC 945(T)= (ATCC BAA-974(T)).</title>
        <authorList>
            <person name="Earl A.M."/>
            <person name="Desjardins C.A."/>
            <person name="Fitzgerald M.G."/>
            <person name="Arachchi H.M."/>
            <person name="Zeng Q."/>
            <person name="Mehta T."/>
            <person name="Griggs A."/>
            <person name="Birren B.W."/>
            <person name="Toney N.C."/>
            <person name="Carr J."/>
            <person name="Posey J."/>
            <person name="Butler W.R."/>
        </authorList>
    </citation>
    <scope>NUCLEOTIDE SEQUENCE [LARGE SCALE GENOMIC DNA]</scope>
    <source>
        <strain evidence="2">ATCC BAA-974 / DSM 45345 / CCUG 50838 / CIP 108380 / JCM 13579 / CDC 945</strain>
    </source>
</reference>
<sequence>MSLSHPQSTVAVGLPGAGADAELMREIFGPAAEAEGIALIAVDPDPGAVRESYLAALDQASRGADRVLVCGLSFGAHVGAHWASAHQDQCLGVLACWPAWLGDPAGAPAAQNARETAALLREQGLAPLLDAMRAGGPGWVAERLARSWTAQWPKLPEAFEEIGRTALPTEDDLRSLRLPVALGAMSEDPFHPVAVARQWAALLPHAELVALPFAAVGEDPARLGHATFEALGRLRAKTATG</sequence>
<dbReference type="EMBL" id="ACZI02000003">
    <property type="protein sequence ID" value="ERG69160.1"/>
    <property type="molecule type" value="Genomic_DNA"/>
</dbReference>